<sequence length="128" mass="13917">MASAGTGKLIDSPVGCGSQSDDAMPEDDSSSVAPAQLSYLTIYNPLLGPTDETIQDQIVFYTSRLGEPQRHKNSEAGPNDNGSNYEHNEKLRQIGLVQGMVSFARWGPPLDEELRNCAKQLFQEFLGG</sequence>
<dbReference type="InterPro" id="IPR013176">
    <property type="entry name" value="Ccz1"/>
</dbReference>
<proteinExistence type="predicted"/>
<dbReference type="GO" id="GO:0035658">
    <property type="term" value="C:Mon1-Ccz1 complex"/>
    <property type="evidence" value="ECO:0007669"/>
    <property type="project" value="InterPro"/>
</dbReference>
<comment type="caution">
    <text evidence="2">The sequence shown here is derived from an EMBL/GenBank/DDBJ whole genome shotgun (WGS) entry which is preliminary data.</text>
</comment>
<evidence type="ECO:0000256" key="1">
    <source>
        <dbReference type="SAM" id="MobiDB-lite"/>
    </source>
</evidence>
<feature type="region of interest" description="Disordered" evidence="1">
    <location>
        <begin position="65"/>
        <end position="86"/>
    </location>
</feature>
<gene>
    <name evidence="2" type="ORF">EYZ11_007916</name>
</gene>
<keyword evidence="3" id="KW-1185">Reference proteome</keyword>
<evidence type="ECO:0000313" key="3">
    <source>
        <dbReference type="Proteomes" id="UP000308092"/>
    </source>
</evidence>
<dbReference type="EMBL" id="SOSA01000322">
    <property type="protein sequence ID" value="THC92586.1"/>
    <property type="molecule type" value="Genomic_DNA"/>
</dbReference>
<organism evidence="2 3">
    <name type="scientific">Aspergillus tanneri</name>
    <dbReference type="NCBI Taxonomy" id="1220188"/>
    <lineage>
        <taxon>Eukaryota</taxon>
        <taxon>Fungi</taxon>
        <taxon>Dikarya</taxon>
        <taxon>Ascomycota</taxon>
        <taxon>Pezizomycotina</taxon>
        <taxon>Eurotiomycetes</taxon>
        <taxon>Eurotiomycetidae</taxon>
        <taxon>Eurotiales</taxon>
        <taxon>Aspergillaceae</taxon>
        <taxon>Aspergillus</taxon>
        <taxon>Aspergillus subgen. Circumdati</taxon>
    </lineage>
</organism>
<dbReference type="GO" id="GO:0016192">
    <property type="term" value="P:vesicle-mediated transport"/>
    <property type="evidence" value="ECO:0007669"/>
    <property type="project" value="InterPro"/>
</dbReference>
<reference evidence="2 3" key="1">
    <citation type="submission" date="2019-03" db="EMBL/GenBank/DDBJ databases">
        <title>The genome sequence of a newly discovered highly antifungal drug resistant Aspergillus species, Aspergillus tanneri NIH 1004.</title>
        <authorList>
            <person name="Mounaud S."/>
            <person name="Singh I."/>
            <person name="Joardar V."/>
            <person name="Pakala S."/>
            <person name="Pakala S."/>
            <person name="Venepally P."/>
            <person name="Hoover J."/>
            <person name="Nierman W."/>
            <person name="Chung J."/>
            <person name="Losada L."/>
        </authorList>
    </citation>
    <scope>NUCLEOTIDE SEQUENCE [LARGE SCALE GENOMIC DNA]</scope>
    <source>
        <strain evidence="2 3">NIH1004</strain>
    </source>
</reference>
<dbReference type="Proteomes" id="UP000308092">
    <property type="component" value="Unassembled WGS sequence"/>
</dbReference>
<dbReference type="PANTHER" id="PTHR13056">
    <property type="entry name" value="VACUOLAR FUSION PROTEIN CCZ1 HOMOLOG-RELATED"/>
    <property type="match status" value="1"/>
</dbReference>
<dbReference type="PANTHER" id="PTHR13056:SF0">
    <property type="entry name" value="VACUOLAR FUSION PROTEIN CCZ1 HOMOLOG-RELATED"/>
    <property type="match status" value="1"/>
</dbReference>
<dbReference type="VEuPathDB" id="FungiDB:EYZ11_007916"/>
<feature type="region of interest" description="Disordered" evidence="1">
    <location>
        <begin position="1"/>
        <end position="32"/>
    </location>
</feature>
<dbReference type="AlphaFoldDB" id="A0A4S3JBS2"/>
<protein>
    <submittedName>
        <fullName evidence="2">Uncharacterized protein</fullName>
    </submittedName>
</protein>
<evidence type="ECO:0000313" key="2">
    <source>
        <dbReference type="EMBL" id="THC92586.1"/>
    </source>
</evidence>
<accession>A0A4S3JBS2</accession>
<name>A0A4S3JBS2_9EURO</name>
<dbReference type="STRING" id="1220188.A0A4S3JBS2"/>